<dbReference type="InterPro" id="IPR036420">
    <property type="entry name" value="BRCT_dom_sf"/>
</dbReference>
<dbReference type="GO" id="GO:0006974">
    <property type="term" value="P:DNA damage response"/>
    <property type="evidence" value="ECO:0007669"/>
    <property type="project" value="UniProtKB-KW"/>
</dbReference>
<comment type="caution">
    <text evidence="5">The sequence shown here is derived from an EMBL/GenBank/DDBJ whole genome shotgun (WGS) entry which is preliminary data.</text>
</comment>
<dbReference type="PANTHER" id="PTHR23196">
    <property type="entry name" value="PAX TRANSCRIPTION ACTIVATION DOMAIN INTERACTING PROTEIN"/>
    <property type="match status" value="1"/>
</dbReference>
<dbReference type="InterPro" id="IPR051579">
    <property type="entry name" value="DDR_Transcriptional_Reg"/>
</dbReference>
<comment type="subcellular location">
    <subcellularLocation>
        <location evidence="1">Nucleus</location>
    </subcellularLocation>
</comment>
<dbReference type="EMBL" id="LGRX02028146">
    <property type="protein sequence ID" value="KAK3248382.1"/>
    <property type="molecule type" value="Genomic_DNA"/>
</dbReference>
<feature type="region of interest" description="Disordered" evidence="4">
    <location>
        <begin position="139"/>
        <end position="158"/>
    </location>
</feature>
<evidence type="ECO:0000256" key="4">
    <source>
        <dbReference type="SAM" id="MobiDB-lite"/>
    </source>
</evidence>
<dbReference type="Gene3D" id="3.40.50.10190">
    <property type="entry name" value="BRCT domain"/>
    <property type="match status" value="1"/>
</dbReference>
<name>A0AAE0C6T3_9CHLO</name>
<gene>
    <name evidence="5" type="ORF">CYMTET_42143</name>
</gene>
<reference evidence="5 6" key="1">
    <citation type="journal article" date="2015" name="Genome Biol. Evol.">
        <title>Comparative Genomics of a Bacterivorous Green Alga Reveals Evolutionary Causalities and Consequences of Phago-Mixotrophic Mode of Nutrition.</title>
        <authorList>
            <person name="Burns J.A."/>
            <person name="Paasch A."/>
            <person name="Narechania A."/>
            <person name="Kim E."/>
        </authorList>
    </citation>
    <scope>NUCLEOTIDE SEQUENCE [LARGE SCALE GENOMIC DNA]</scope>
    <source>
        <strain evidence="5 6">PLY_AMNH</strain>
    </source>
</reference>
<evidence type="ECO:0000313" key="5">
    <source>
        <dbReference type="EMBL" id="KAK3248382.1"/>
    </source>
</evidence>
<accession>A0AAE0C6T3</accession>
<keyword evidence="3" id="KW-0539">Nucleus</keyword>
<dbReference type="GO" id="GO:0005634">
    <property type="term" value="C:nucleus"/>
    <property type="evidence" value="ECO:0007669"/>
    <property type="project" value="UniProtKB-SubCell"/>
</dbReference>
<evidence type="ECO:0000313" key="6">
    <source>
        <dbReference type="Proteomes" id="UP001190700"/>
    </source>
</evidence>
<dbReference type="PANTHER" id="PTHR23196:SF1">
    <property type="entry name" value="PAX-INTERACTING PROTEIN 1"/>
    <property type="match status" value="1"/>
</dbReference>
<keyword evidence="6" id="KW-1185">Reference proteome</keyword>
<evidence type="ECO:0000256" key="3">
    <source>
        <dbReference type="ARBA" id="ARBA00023242"/>
    </source>
</evidence>
<evidence type="ECO:0000256" key="2">
    <source>
        <dbReference type="ARBA" id="ARBA00022763"/>
    </source>
</evidence>
<sequence length="158" mass="17402">MSSEKQDKAKELEWKYSMALSYEAARRRRLLQDVEVYITKGTEAAGQLLRTVVPFAGGKLLRQLPSPADVVAERCLVIAGAGERDAVQVLLEAAAPVYSTELLLTLGLFSRYDPSNLLRPLLTGLVQQRLDRTAHRLSFLDTGSSQGGGKESSRKRGR</sequence>
<evidence type="ECO:0000256" key="1">
    <source>
        <dbReference type="ARBA" id="ARBA00004123"/>
    </source>
</evidence>
<proteinExistence type="predicted"/>
<protein>
    <submittedName>
        <fullName evidence="5">Uncharacterized protein</fullName>
    </submittedName>
</protein>
<organism evidence="5 6">
    <name type="scientific">Cymbomonas tetramitiformis</name>
    <dbReference type="NCBI Taxonomy" id="36881"/>
    <lineage>
        <taxon>Eukaryota</taxon>
        <taxon>Viridiplantae</taxon>
        <taxon>Chlorophyta</taxon>
        <taxon>Pyramimonadophyceae</taxon>
        <taxon>Pyramimonadales</taxon>
        <taxon>Pyramimonadaceae</taxon>
        <taxon>Cymbomonas</taxon>
    </lineage>
</organism>
<keyword evidence="2" id="KW-0227">DNA damage</keyword>
<dbReference type="AlphaFoldDB" id="A0AAE0C6T3"/>
<dbReference type="Proteomes" id="UP001190700">
    <property type="component" value="Unassembled WGS sequence"/>
</dbReference>
<dbReference type="CDD" id="cd18432">
    <property type="entry name" value="BRCT_PAXIP1_rpt6_like"/>
    <property type="match status" value="1"/>
</dbReference>